<dbReference type="Proteomes" id="UP001152797">
    <property type="component" value="Unassembled WGS sequence"/>
</dbReference>
<reference evidence="14" key="2">
    <citation type="submission" date="2024-04" db="EMBL/GenBank/DDBJ databases">
        <authorList>
            <person name="Chen Y."/>
            <person name="Shah S."/>
            <person name="Dougan E. K."/>
            <person name="Thang M."/>
            <person name="Chan C."/>
        </authorList>
    </citation>
    <scope>NUCLEOTIDE SEQUENCE [LARGE SCALE GENOMIC DNA]</scope>
</reference>
<evidence type="ECO:0000256" key="7">
    <source>
        <dbReference type="ARBA" id="ARBA00022840"/>
    </source>
</evidence>
<dbReference type="PROSITE" id="PS00108">
    <property type="entry name" value="PROTEIN_KINASE_ST"/>
    <property type="match status" value="2"/>
</dbReference>
<comment type="catalytic activity">
    <reaction evidence="9">
        <text>L-seryl-[protein] + ATP = O-phospho-L-seryl-[protein] + ADP + H(+)</text>
        <dbReference type="Rhea" id="RHEA:17989"/>
        <dbReference type="Rhea" id="RHEA-COMP:9863"/>
        <dbReference type="Rhea" id="RHEA-COMP:11604"/>
        <dbReference type="ChEBI" id="CHEBI:15378"/>
        <dbReference type="ChEBI" id="CHEBI:29999"/>
        <dbReference type="ChEBI" id="CHEBI:30616"/>
        <dbReference type="ChEBI" id="CHEBI:83421"/>
        <dbReference type="ChEBI" id="CHEBI:456216"/>
        <dbReference type="EC" id="2.7.11.1"/>
    </reaction>
</comment>
<proteinExistence type="predicted"/>
<evidence type="ECO:0000256" key="2">
    <source>
        <dbReference type="ARBA" id="ARBA00012513"/>
    </source>
</evidence>
<evidence type="ECO:0000256" key="4">
    <source>
        <dbReference type="ARBA" id="ARBA00022679"/>
    </source>
</evidence>
<feature type="compositionally biased region" description="Basic and acidic residues" evidence="11">
    <location>
        <begin position="834"/>
        <end position="876"/>
    </location>
</feature>
<evidence type="ECO:0000256" key="3">
    <source>
        <dbReference type="ARBA" id="ARBA00022527"/>
    </source>
</evidence>
<evidence type="ECO:0000313" key="16">
    <source>
        <dbReference type="Proteomes" id="UP001152797"/>
    </source>
</evidence>
<dbReference type="InterPro" id="IPR001245">
    <property type="entry name" value="Ser-Thr/Tyr_kinase_cat_dom"/>
</dbReference>
<dbReference type="PANTHER" id="PTHR44899:SF3">
    <property type="entry name" value="SERINE_THREONINE-PROTEIN KINASE NEK1"/>
    <property type="match status" value="1"/>
</dbReference>
<feature type="binding site" evidence="10">
    <location>
        <position position="343"/>
    </location>
    <ligand>
        <name>ATP</name>
        <dbReference type="ChEBI" id="CHEBI:30616"/>
    </ligand>
</feature>
<evidence type="ECO:0000256" key="6">
    <source>
        <dbReference type="ARBA" id="ARBA00022777"/>
    </source>
</evidence>
<dbReference type="SUPFAM" id="SSF56112">
    <property type="entry name" value="Protein kinase-like (PK-like)"/>
    <property type="match status" value="2"/>
</dbReference>
<sequence>MNASAESPKSTIEKVDKHELIFTSRSNVDPMDAYEEVRPLGRGAFGVATLVKFRSGGRRAERVIKQIDLSVLSPAALEESHKEVGVLRQLTHRHIVAYFDTFVKSNSLYIVMEYADGGDLASLIRKHKDDEQPFTETHAMTIFSQCLLALQYIHSKHILHRDIKSQNIFMMKAGDAKIGDFGISKVIEGTTAANGTVVGTPQYFAPEICEDKPYNSKIDIWSMGVVLYEMLSLVQPFAASNVAALIMKIVNAEPPPLPAECREEVCDVVRRALNKDPNERASAEELLALPPVSCTVLPDADQSKTLSMDQFEKIETLGRGAHGVAILVKPKYAGSSASLRVVKTVDFSRMSEDAQKGAKDEVALLRRLAHPHIIAYYDAFFEADQLHIVLEFADGGDLFTTVKRRREEDSYFSDEESMHWFRQCLSALAYIHKKKILHRDIKTQNIFLMKTGDAKLGDFGISKVMDGTVAEAGTVVGTPAYLAPEVCQSVPYGSRIDVWSLGTVLYELLSLRHPFQSSNMAATVLKIISSEPAPLPARCSEEVIQVVQLCLQKDPSKRPSAKELLAHPAVKGFGEETTRLDSTESDLGSSWGAGQVIEEGDESGTFTGGLTRLYTGEFCIADPDGDKSLKGILQDNLDGDTTASHTLAIPFGATVIGGLEESLQGSSTLVLPKQSTEEQAMKPIGELEAERPISAGQTEGEKEERRNTDLDMIRALKEADDDKALERIQKSKAENAAFAEEMRRWKESEGSLPAEAERPDQTEKQISKTKRRVKDPTESRTNSARSSNGGKREEERREEERREEERKEERKEERRDEERREEDELSPVQKARKAKLEKAEQDKIRIMEATRAVAQDREKAQERRAMDQRGTVKEIIHGTGGRQRMPEADPLSARAVQAGTSRPMSKDRRRDTFETASTSAGNPGLFRGAGAAIAGSASSTSIGHARPGSSGSASEKVEKGFASRAHSGEEGMRVSPSGRTKFPSDDMRGPGMNDVVHVREQPFWVKDP</sequence>
<name>A0A9P1BPP3_9DINO</name>
<dbReference type="InterPro" id="IPR008271">
    <property type="entry name" value="Ser/Thr_kinase_AS"/>
</dbReference>
<feature type="compositionally biased region" description="Basic and acidic residues" evidence="11">
    <location>
        <begin position="955"/>
        <end position="972"/>
    </location>
</feature>
<protein>
    <recommendedName>
        <fullName evidence="2">non-specific serine/threonine protein kinase</fullName>
        <ecNumber evidence="2">2.7.11.1</ecNumber>
    </recommendedName>
</protein>
<organism evidence="13">
    <name type="scientific">Cladocopium goreaui</name>
    <dbReference type="NCBI Taxonomy" id="2562237"/>
    <lineage>
        <taxon>Eukaryota</taxon>
        <taxon>Sar</taxon>
        <taxon>Alveolata</taxon>
        <taxon>Dinophyceae</taxon>
        <taxon>Suessiales</taxon>
        <taxon>Symbiodiniaceae</taxon>
        <taxon>Cladocopium</taxon>
    </lineage>
</organism>
<keyword evidence="4" id="KW-0808">Transferase</keyword>
<feature type="compositionally biased region" description="Basic and acidic residues" evidence="11">
    <location>
        <begin position="699"/>
        <end position="733"/>
    </location>
</feature>
<comment type="caution">
    <text evidence="13">The sequence shown here is derived from an EMBL/GenBank/DDBJ whole genome shotgun (WGS) entry which is preliminary data.</text>
</comment>
<dbReference type="PANTHER" id="PTHR44899">
    <property type="entry name" value="CAMK FAMILY PROTEIN KINASE"/>
    <property type="match status" value="1"/>
</dbReference>
<keyword evidence="16" id="KW-1185">Reference proteome</keyword>
<dbReference type="EMBL" id="CAMXCT030000275">
    <property type="protein sequence ID" value="CAL4763807.1"/>
    <property type="molecule type" value="Genomic_DNA"/>
</dbReference>
<evidence type="ECO:0000256" key="10">
    <source>
        <dbReference type="PROSITE-ProRule" id="PRU10141"/>
    </source>
</evidence>
<dbReference type="PRINTS" id="PR00109">
    <property type="entry name" value="TYRKINASE"/>
</dbReference>
<dbReference type="EC" id="2.7.11.1" evidence="2"/>
<evidence type="ECO:0000313" key="15">
    <source>
        <dbReference type="EMBL" id="CAL4763807.1"/>
    </source>
</evidence>
<feature type="domain" description="Protein kinase" evidence="12">
    <location>
        <begin position="34"/>
        <end position="292"/>
    </location>
</feature>
<dbReference type="FunFam" id="1.10.510.10:FF:000571">
    <property type="entry name" value="Maternal embryonic leucine zipper kinase"/>
    <property type="match status" value="1"/>
</dbReference>
<dbReference type="AlphaFoldDB" id="A0A9P1BPP3"/>
<dbReference type="Pfam" id="PF00069">
    <property type="entry name" value="Pkinase"/>
    <property type="match status" value="2"/>
</dbReference>
<feature type="domain" description="Protein kinase" evidence="12">
    <location>
        <begin position="311"/>
        <end position="570"/>
    </location>
</feature>
<feature type="compositionally biased region" description="Polar residues" evidence="11">
    <location>
        <begin position="779"/>
        <end position="789"/>
    </location>
</feature>
<keyword evidence="5 10" id="KW-0547">Nucleotide-binding</keyword>
<evidence type="ECO:0000256" key="1">
    <source>
        <dbReference type="ARBA" id="ARBA00011245"/>
    </source>
</evidence>
<evidence type="ECO:0000259" key="12">
    <source>
        <dbReference type="PROSITE" id="PS50011"/>
    </source>
</evidence>
<dbReference type="CDD" id="cd08215">
    <property type="entry name" value="STKc_Nek"/>
    <property type="match status" value="2"/>
</dbReference>
<dbReference type="InterPro" id="IPR011009">
    <property type="entry name" value="Kinase-like_dom_sf"/>
</dbReference>
<dbReference type="EMBL" id="CAMXCT020000275">
    <property type="protein sequence ID" value="CAL1129870.1"/>
    <property type="molecule type" value="Genomic_DNA"/>
</dbReference>
<dbReference type="InterPro" id="IPR000719">
    <property type="entry name" value="Prot_kinase_dom"/>
</dbReference>
<comment type="subunit">
    <text evidence="1">Monomer.</text>
</comment>
<dbReference type="PROSITE" id="PS50011">
    <property type="entry name" value="PROTEIN_KINASE_DOM"/>
    <property type="match status" value="2"/>
</dbReference>
<feature type="compositionally biased region" description="Basic and acidic residues" evidence="11">
    <location>
        <begin position="996"/>
        <end position="1008"/>
    </location>
</feature>
<feature type="compositionally biased region" description="Basic and acidic residues" evidence="11">
    <location>
        <begin position="904"/>
        <end position="913"/>
    </location>
</feature>
<reference evidence="13" key="1">
    <citation type="submission" date="2022-10" db="EMBL/GenBank/DDBJ databases">
        <authorList>
            <person name="Chen Y."/>
            <person name="Dougan E. K."/>
            <person name="Chan C."/>
            <person name="Rhodes N."/>
            <person name="Thang M."/>
        </authorList>
    </citation>
    <scope>NUCLEOTIDE SEQUENCE</scope>
</reference>
<comment type="catalytic activity">
    <reaction evidence="8">
        <text>L-threonyl-[protein] + ATP = O-phospho-L-threonyl-[protein] + ADP + H(+)</text>
        <dbReference type="Rhea" id="RHEA:46608"/>
        <dbReference type="Rhea" id="RHEA-COMP:11060"/>
        <dbReference type="Rhea" id="RHEA-COMP:11605"/>
        <dbReference type="ChEBI" id="CHEBI:15378"/>
        <dbReference type="ChEBI" id="CHEBI:30013"/>
        <dbReference type="ChEBI" id="CHEBI:30616"/>
        <dbReference type="ChEBI" id="CHEBI:61977"/>
        <dbReference type="ChEBI" id="CHEBI:456216"/>
        <dbReference type="EC" id="2.7.11.1"/>
    </reaction>
</comment>
<dbReference type="FunFam" id="1.10.510.10:FF:000465">
    <property type="entry name" value="Non-specific serine/threonine protein kinase"/>
    <property type="match status" value="1"/>
</dbReference>
<evidence type="ECO:0000256" key="8">
    <source>
        <dbReference type="ARBA" id="ARBA00047899"/>
    </source>
</evidence>
<feature type="binding site" evidence="10">
    <location>
        <position position="65"/>
    </location>
    <ligand>
        <name>ATP</name>
        <dbReference type="ChEBI" id="CHEBI:30616"/>
    </ligand>
</feature>
<feature type="compositionally biased region" description="Basic and acidic residues" evidence="11">
    <location>
        <begin position="740"/>
        <end position="766"/>
    </location>
</feature>
<feature type="region of interest" description="Disordered" evidence="11">
    <location>
        <begin position="668"/>
        <end position="1008"/>
    </location>
</feature>
<keyword evidence="7 10" id="KW-0067">ATP-binding</keyword>
<dbReference type="EMBL" id="CAMXCT010000275">
    <property type="protein sequence ID" value="CAI3976495.1"/>
    <property type="molecule type" value="Genomic_DNA"/>
</dbReference>
<evidence type="ECO:0000313" key="14">
    <source>
        <dbReference type="EMBL" id="CAL1129870.1"/>
    </source>
</evidence>
<keyword evidence="3 15" id="KW-0723">Serine/threonine-protein kinase</keyword>
<feature type="compositionally biased region" description="Low complexity" evidence="11">
    <location>
        <begin position="928"/>
        <end position="945"/>
    </location>
</feature>
<dbReference type="InterPro" id="IPR017441">
    <property type="entry name" value="Protein_kinase_ATP_BS"/>
</dbReference>
<dbReference type="Gene3D" id="1.10.510.10">
    <property type="entry name" value="Transferase(Phosphotransferase) domain 1"/>
    <property type="match status" value="2"/>
</dbReference>
<dbReference type="GO" id="GO:0004674">
    <property type="term" value="F:protein serine/threonine kinase activity"/>
    <property type="evidence" value="ECO:0007669"/>
    <property type="project" value="UniProtKB-KW"/>
</dbReference>
<dbReference type="PROSITE" id="PS00107">
    <property type="entry name" value="PROTEIN_KINASE_ATP"/>
    <property type="match status" value="2"/>
</dbReference>
<gene>
    <name evidence="13" type="ORF">C1SCF055_LOCUS4708</name>
</gene>
<keyword evidence="6 15" id="KW-0418">Kinase</keyword>
<dbReference type="Gene3D" id="3.30.200.20">
    <property type="entry name" value="Phosphorylase Kinase, domain 1"/>
    <property type="match status" value="2"/>
</dbReference>
<dbReference type="OrthoDB" id="421480at2759"/>
<dbReference type="InterPro" id="IPR051131">
    <property type="entry name" value="NEK_Ser/Thr_kinase_NIMA"/>
</dbReference>
<dbReference type="GO" id="GO:0005524">
    <property type="term" value="F:ATP binding"/>
    <property type="evidence" value="ECO:0007669"/>
    <property type="project" value="UniProtKB-UniRule"/>
</dbReference>
<evidence type="ECO:0000313" key="13">
    <source>
        <dbReference type="EMBL" id="CAI3976495.1"/>
    </source>
</evidence>
<evidence type="ECO:0000256" key="5">
    <source>
        <dbReference type="ARBA" id="ARBA00022741"/>
    </source>
</evidence>
<evidence type="ECO:0000256" key="11">
    <source>
        <dbReference type="SAM" id="MobiDB-lite"/>
    </source>
</evidence>
<dbReference type="SMART" id="SM00220">
    <property type="entry name" value="S_TKc"/>
    <property type="match status" value="2"/>
</dbReference>
<feature type="compositionally biased region" description="Basic and acidic residues" evidence="11">
    <location>
        <begin position="790"/>
        <end position="818"/>
    </location>
</feature>
<evidence type="ECO:0000256" key="9">
    <source>
        <dbReference type="ARBA" id="ARBA00048679"/>
    </source>
</evidence>
<accession>A0A9P1BPP3</accession>